<dbReference type="STRING" id="999627.SAMN05216236_12737"/>
<dbReference type="InterPro" id="IPR017517">
    <property type="entry name" value="Maleyloyr_isom"/>
</dbReference>
<dbReference type="AlphaFoldDB" id="A0A1I7DFP7"/>
<dbReference type="OrthoDB" id="113180at2"/>
<dbReference type="Proteomes" id="UP000182466">
    <property type="component" value="Unassembled WGS sequence"/>
</dbReference>
<sequence length="270" mass="30187">MIEAQSFLEECNALAALLQPLEDKDFERKTQFKDWTINDVLGHLHIFNHAAELTLASPDRFGPFLSGITDLVAQGKTLVQAQYDWIDTLSGRALLEAWQAGSLRLAEVYQTADPKTRVKWAGPDMSARSSITARQMETWAHGQELFDLLGVTRTDTDRLRNIAHLAVVTIPFAFAIRKEPAPNPLPYVRLTAPSGDVWEWNTPQQDNRIEGSATAFCQTATQVRNVKDTDLTAHGAHAKRWTQIAQCFAGAPHDPPQPNTRFTQEIDEKA</sequence>
<dbReference type="eggNOG" id="ENOG502Z7S3">
    <property type="taxonomic scope" value="Bacteria"/>
</dbReference>
<dbReference type="Pfam" id="PF11716">
    <property type="entry name" value="MDMPI_N"/>
    <property type="match status" value="1"/>
</dbReference>
<keyword evidence="4" id="KW-1185">Reference proteome</keyword>
<dbReference type="InterPro" id="IPR034660">
    <property type="entry name" value="DinB/YfiT-like"/>
</dbReference>
<dbReference type="RefSeq" id="WP_027264130.1">
    <property type="nucleotide sequence ID" value="NZ_FPAW01000027.1"/>
</dbReference>
<accession>A0A1I7DFP7</accession>
<dbReference type="NCBIfam" id="TIGR03084">
    <property type="entry name" value="TIGR03084 family metal-binding protein"/>
    <property type="match status" value="1"/>
</dbReference>
<proteinExistence type="predicted"/>
<dbReference type="EMBL" id="FPAW01000027">
    <property type="protein sequence ID" value="SFU10488.1"/>
    <property type="molecule type" value="Genomic_DNA"/>
</dbReference>
<evidence type="ECO:0000313" key="4">
    <source>
        <dbReference type="Proteomes" id="UP000182466"/>
    </source>
</evidence>
<evidence type="ECO:0000313" key="3">
    <source>
        <dbReference type="EMBL" id="SFU10488.1"/>
    </source>
</evidence>
<gene>
    <name evidence="3" type="ORF">SAMN05216236_12737</name>
</gene>
<feature type="domain" description="Mycothiol-dependent maleylpyruvate isomerase metal-binding" evidence="2">
    <location>
        <begin position="8"/>
        <end position="145"/>
    </location>
</feature>
<dbReference type="GO" id="GO:0046872">
    <property type="term" value="F:metal ion binding"/>
    <property type="evidence" value="ECO:0007669"/>
    <property type="project" value="InterPro"/>
</dbReference>
<dbReference type="NCBIfam" id="TIGR03083">
    <property type="entry name" value="maleylpyruvate isomerase family mycothiol-dependent enzyme"/>
    <property type="match status" value="1"/>
</dbReference>
<name>A0A1I7DFP7_9RHOB</name>
<dbReference type="SUPFAM" id="SSF109854">
    <property type="entry name" value="DinB/YfiT-like putative metalloenzymes"/>
    <property type="match status" value="1"/>
</dbReference>
<dbReference type="Gene3D" id="1.20.120.450">
    <property type="entry name" value="dinb family like domain"/>
    <property type="match status" value="1"/>
</dbReference>
<dbReference type="InterPro" id="IPR024344">
    <property type="entry name" value="MDMPI_metal-binding"/>
</dbReference>
<dbReference type="InterPro" id="IPR017518">
    <property type="entry name" value="CHP03084"/>
</dbReference>
<organism evidence="3 4">
    <name type="scientific">Sedimentitalea nanhaiensis</name>
    <dbReference type="NCBI Taxonomy" id="999627"/>
    <lineage>
        <taxon>Bacteria</taxon>
        <taxon>Pseudomonadati</taxon>
        <taxon>Pseudomonadota</taxon>
        <taxon>Alphaproteobacteria</taxon>
        <taxon>Rhodobacterales</taxon>
        <taxon>Paracoccaceae</taxon>
        <taxon>Sedimentitalea</taxon>
    </lineage>
</organism>
<protein>
    <submittedName>
        <fullName evidence="3">TIGR03084 family protein</fullName>
    </submittedName>
</protein>
<evidence type="ECO:0000259" key="2">
    <source>
        <dbReference type="Pfam" id="PF11716"/>
    </source>
</evidence>
<evidence type="ECO:0000256" key="1">
    <source>
        <dbReference type="SAM" id="MobiDB-lite"/>
    </source>
</evidence>
<feature type="region of interest" description="Disordered" evidence="1">
    <location>
        <begin position="250"/>
        <end position="270"/>
    </location>
</feature>
<reference evidence="3 4" key="1">
    <citation type="submission" date="2016-10" db="EMBL/GenBank/DDBJ databases">
        <authorList>
            <person name="de Groot N.N."/>
        </authorList>
    </citation>
    <scope>NUCLEOTIDE SEQUENCE [LARGE SCALE GENOMIC DNA]</scope>
    <source>
        <strain evidence="3 4">CGMCC 1.10959</strain>
    </source>
</reference>